<dbReference type="EMBL" id="JAIOUQ010000014">
    <property type="protein sequence ID" value="MBZ2166767.1"/>
    <property type="molecule type" value="Genomic_DNA"/>
</dbReference>
<keyword evidence="1" id="KW-0812">Transmembrane</keyword>
<feature type="transmembrane region" description="Helical" evidence="1">
    <location>
        <begin position="57"/>
        <end position="75"/>
    </location>
</feature>
<evidence type="ECO:0000256" key="1">
    <source>
        <dbReference type="SAM" id="Phobius"/>
    </source>
</evidence>
<proteinExistence type="predicted"/>
<dbReference type="Pfam" id="PF17647">
    <property type="entry name" value="DUF5518"/>
    <property type="match status" value="1"/>
</dbReference>
<keyword evidence="1" id="KW-0472">Membrane</keyword>
<dbReference type="InterPro" id="IPR040493">
    <property type="entry name" value="DUF5518"/>
</dbReference>
<gene>
    <name evidence="2" type="ORF">K8N75_12040</name>
</gene>
<protein>
    <submittedName>
        <fullName evidence="2">DUF5518 domain-containing protein</fullName>
    </submittedName>
</protein>
<reference evidence="3" key="1">
    <citation type="journal article" date="2022" name="Microbiol. Resour. Announc.">
        <title>Draft Genome Sequence of a Methanogenic Archaeon from West Spitsbergen Permafrost.</title>
        <authorList>
            <person name="Trubitsyn V."/>
            <person name="Rivkina E."/>
            <person name="Shcherbakova V."/>
        </authorList>
    </citation>
    <scope>NUCLEOTIDE SEQUENCE [LARGE SCALE GENOMIC DNA]</scope>
    <source>
        <strain evidence="3">VT</strain>
    </source>
</reference>
<sequence>MNLNWRVMGIVFVVTLIIVMLTGNYLPKGVGFLGPILGGLIAGYLVGGNYTDGIVNGGIPVGLAGLLYSTGILAINGNTITTTLNTLIYNVSHVELLVSVIFASFLFYL</sequence>
<comment type="caution">
    <text evidence="2">The sequence shown here is derived from an EMBL/GenBank/DDBJ whole genome shotgun (WGS) entry which is preliminary data.</text>
</comment>
<keyword evidence="1" id="KW-1133">Transmembrane helix</keyword>
<dbReference type="RefSeq" id="WP_223792303.1">
    <property type="nucleotide sequence ID" value="NZ_JAIOUQ010000014.1"/>
</dbReference>
<keyword evidence="3" id="KW-1185">Reference proteome</keyword>
<accession>A0A8T5UWV0</accession>
<organism evidence="2 3">
    <name type="scientific">Methanobacterium spitsbergense</name>
    <dbReference type="NCBI Taxonomy" id="2874285"/>
    <lineage>
        <taxon>Archaea</taxon>
        <taxon>Methanobacteriati</taxon>
        <taxon>Methanobacteriota</taxon>
        <taxon>Methanomada group</taxon>
        <taxon>Methanobacteria</taxon>
        <taxon>Methanobacteriales</taxon>
        <taxon>Methanobacteriaceae</taxon>
        <taxon>Methanobacterium</taxon>
    </lineage>
</organism>
<evidence type="ECO:0000313" key="3">
    <source>
        <dbReference type="Proteomes" id="UP000825933"/>
    </source>
</evidence>
<feature type="transmembrane region" description="Helical" evidence="1">
    <location>
        <begin position="87"/>
        <end position="108"/>
    </location>
</feature>
<name>A0A8T5UWV0_9EURY</name>
<dbReference type="Proteomes" id="UP000825933">
    <property type="component" value="Unassembled WGS sequence"/>
</dbReference>
<feature type="transmembrane region" description="Helical" evidence="1">
    <location>
        <begin position="7"/>
        <end position="26"/>
    </location>
</feature>
<dbReference type="AlphaFoldDB" id="A0A8T5UWV0"/>
<feature type="transmembrane region" description="Helical" evidence="1">
    <location>
        <begin position="32"/>
        <end position="50"/>
    </location>
</feature>
<evidence type="ECO:0000313" key="2">
    <source>
        <dbReference type="EMBL" id="MBZ2166767.1"/>
    </source>
</evidence>